<accession>A0AAX4PJ19</accession>
<feature type="compositionally biased region" description="Low complexity" evidence="1">
    <location>
        <begin position="123"/>
        <end position="132"/>
    </location>
</feature>
<evidence type="ECO:0000256" key="1">
    <source>
        <dbReference type="SAM" id="MobiDB-lite"/>
    </source>
</evidence>
<sequence>MLASFAHCILKRKTTLRRCFIPNNNNNNNKKNRRTFFTNQFDSIMEHARQVAGSSSVGMQGRRHHSSWARPAFGHTTTTTTTVTRTLPRRSTCAMVPVRALGDHQQRHGSPPQVPSLTGGSGSSSALGQRSGFSSEPRLPPSLASNGGAQREELQLTISRPTLLLNHMAERYTSTPRVLMEFVDNAIDDAEAFYRRVEQEGGNEAEEGEGDAGESFGAYEREVEVNVFVCEESKRIRVVDNCRGMPREVLQRVVLNVGESKKRGVAFLNGQYGFGMQAFRTCCESLTVQTKTSAEEDAEEITLGRWQTDGFAVESVARAESAIKGTGTAITLDNFDEQWMDDTFSAREIAREIELHFERLLARPGLTVNVMEETSEGNTLSIHRCEPFDYAAQDLGVIESIDASVVWPAPGEEVGGKQAASVVPQKVNIRLCVSSQPVQGRIARFFVNGRRIKEVAGTRSFTAYSKRRWTVWAHPNVLGFIDISNEEGSAQGGALQPVITRDEFKRTRYRKMMFEYVIDLCEQKLEKALGRANKEQSDNKLVVLEDILTNVLSTVSREDNRRRVVGSNQAVDRAMLDSLEPPEGGLDLGTGSENQQQEEDPKTVERRKEKEAKAVPRRKKQPQVHQGFNVRLIRGEGKRSELIGNTIYVDIEHEDFKKRMKKNRTGHDRFDDRVCGYLATVIAAHYQDRRYVEHGPPESSDQAFQDMIDVYVRIEAKLRKNLPSLVKQMEAIEKEGF</sequence>
<gene>
    <name evidence="2" type="ORF">HKI87_14g78430</name>
</gene>
<feature type="region of interest" description="Disordered" evidence="1">
    <location>
        <begin position="101"/>
        <end position="151"/>
    </location>
</feature>
<dbReference type="InterPro" id="IPR036890">
    <property type="entry name" value="HATPase_C_sf"/>
</dbReference>
<dbReference type="EMBL" id="CP151514">
    <property type="protein sequence ID" value="WZN66278.1"/>
    <property type="molecule type" value="Genomic_DNA"/>
</dbReference>
<evidence type="ECO:0000313" key="3">
    <source>
        <dbReference type="Proteomes" id="UP001472866"/>
    </source>
</evidence>
<name>A0AAX4PJ19_9CHLO</name>
<dbReference type="Proteomes" id="UP001472866">
    <property type="component" value="Chromosome 14"/>
</dbReference>
<feature type="region of interest" description="Disordered" evidence="1">
    <location>
        <begin position="72"/>
        <end position="91"/>
    </location>
</feature>
<evidence type="ECO:0000313" key="2">
    <source>
        <dbReference type="EMBL" id="WZN66278.1"/>
    </source>
</evidence>
<dbReference type="Pfam" id="PF13589">
    <property type="entry name" value="HATPase_c_3"/>
    <property type="match status" value="1"/>
</dbReference>
<feature type="compositionally biased region" description="Basic and acidic residues" evidence="1">
    <location>
        <begin position="599"/>
        <end position="614"/>
    </location>
</feature>
<reference evidence="2 3" key="1">
    <citation type="submission" date="2024-03" db="EMBL/GenBank/DDBJ databases">
        <title>Complete genome sequence of the green alga Chloropicon roscoffensis RCC1871.</title>
        <authorList>
            <person name="Lemieux C."/>
            <person name="Pombert J.-F."/>
            <person name="Otis C."/>
            <person name="Turmel M."/>
        </authorList>
    </citation>
    <scope>NUCLEOTIDE SEQUENCE [LARGE SCALE GENOMIC DNA]</scope>
    <source>
        <strain evidence="2 3">RCC1871</strain>
    </source>
</reference>
<proteinExistence type="predicted"/>
<dbReference type="SUPFAM" id="SSF55874">
    <property type="entry name" value="ATPase domain of HSP90 chaperone/DNA topoisomerase II/histidine kinase"/>
    <property type="match status" value="1"/>
</dbReference>
<protein>
    <submittedName>
        <fullName evidence="2">Uncharacterized protein</fullName>
    </submittedName>
</protein>
<feature type="region of interest" description="Disordered" evidence="1">
    <location>
        <begin position="566"/>
        <end position="626"/>
    </location>
</feature>
<dbReference type="AlphaFoldDB" id="A0AAX4PJ19"/>
<feature type="compositionally biased region" description="Low complexity" evidence="1">
    <location>
        <begin position="76"/>
        <end position="91"/>
    </location>
</feature>
<dbReference type="Gene3D" id="3.30.565.10">
    <property type="entry name" value="Histidine kinase-like ATPase, C-terminal domain"/>
    <property type="match status" value="1"/>
</dbReference>
<keyword evidence="3" id="KW-1185">Reference proteome</keyword>
<organism evidence="2 3">
    <name type="scientific">Chloropicon roscoffensis</name>
    <dbReference type="NCBI Taxonomy" id="1461544"/>
    <lineage>
        <taxon>Eukaryota</taxon>
        <taxon>Viridiplantae</taxon>
        <taxon>Chlorophyta</taxon>
        <taxon>Chloropicophyceae</taxon>
        <taxon>Chloropicales</taxon>
        <taxon>Chloropicaceae</taxon>
        <taxon>Chloropicon</taxon>
    </lineage>
</organism>